<dbReference type="InterPro" id="IPR013154">
    <property type="entry name" value="ADH-like_N"/>
</dbReference>
<sequence length="276" mass="28960">MIEVVAAAMNPGEIAIREGAFATMWPAHFPEGQGNDFAGYIAQVGKGVGRFEVGDQVVGYLPRAAQADFVLAPVSQVVPKPHELSWEQAAAITGVGATAWAAVEAIAPHEGDTVVIAGAAGGVGSIATQLVQLRGASVVGTASAENAEFLRGLGAEPMLYGEGLFERMKARIGPPVTALIDTVGRGNVDIALALGVSPGRINTLVDGGAIQRYGVRSEAQESTTPQEWELLARMAASGAFHVPIEQVYPLEQVRQAYIDVATRHGRGKRILRMRAD</sequence>
<dbReference type="SMART" id="SM00829">
    <property type="entry name" value="PKS_ER"/>
    <property type="match status" value="1"/>
</dbReference>
<comment type="caution">
    <text evidence="2">The sequence shown here is derived from an EMBL/GenBank/DDBJ whole genome shotgun (WGS) entry which is preliminary data.</text>
</comment>
<dbReference type="InterPro" id="IPR036291">
    <property type="entry name" value="NAD(P)-bd_dom_sf"/>
</dbReference>
<evidence type="ECO:0000259" key="1">
    <source>
        <dbReference type="SMART" id="SM00829"/>
    </source>
</evidence>
<dbReference type="InterPro" id="IPR011032">
    <property type="entry name" value="GroES-like_sf"/>
</dbReference>
<dbReference type="Pfam" id="PF13602">
    <property type="entry name" value="ADH_zinc_N_2"/>
    <property type="match status" value="1"/>
</dbReference>
<organism evidence="2 3">
    <name type="scientific">Actinopolymorpha pittospori</name>
    <dbReference type="NCBI Taxonomy" id="648752"/>
    <lineage>
        <taxon>Bacteria</taxon>
        <taxon>Bacillati</taxon>
        <taxon>Actinomycetota</taxon>
        <taxon>Actinomycetes</taxon>
        <taxon>Propionibacteriales</taxon>
        <taxon>Actinopolymorphaceae</taxon>
        <taxon>Actinopolymorpha</taxon>
    </lineage>
</organism>
<name>A0A927RCC3_9ACTN</name>
<dbReference type="EMBL" id="JADBEM010000001">
    <property type="protein sequence ID" value="MBE1606975.1"/>
    <property type="molecule type" value="Genomic_DNA"/>
</dbReference>
<reference evidence="2" key="1">
    <citation type="submission" date="2020-10" db="EMBL/GenBank/DDBJ databases">
        <title>Sequencing the genomes of 1000 actinobacteria strains.</title>
        <authorList>
            <person name="Klenk H.-P."/>
        </authorList>
    </citation>
    <scope>NUCLEOTIDE SEQUENCE</scope>
    <source>
        <strain evidence="2">DSM 45354</strain>
    </source>
</reference>
<protein>
    <submittedName>
        <fullName evidence="2">NADPH:quinone reductase-like Zn-dependent oxidoreductase</fullName>
    </submittedName>
</protein>
<dbReference type="AlphaFoldDB" id="A0A927RCC3"/>
<keyword evidence="3" id="KW-1185">Reference proteome</keyword>
<dbReference type="PANTHER" id="PTHR11695:SF294">
    <property type="entry name" value="RETICULON-4-INTERACTING PROTEIN 1, MITOCHONDRIAL"/>
    <property type="match status" value="1"/>
</dbReference>
<evidence type="ECO:0000313" key="2">
    <source>
        <dbReference type="EMBL" id="MBE1606975.1"/>
    </source>
</evidence>
<dbReference type="SUPFAM" id="SSF50129">
    <property type="entry name" value="GroES-like"/>
    <property type="match status" value="1"/>
</dbReference>
<dbReference type="Proteomes" id="UP000638648">
    <property type="component" value="Unassembled WGS sequence"/>
</dbReference>
<dbReference type="PANTHER" id="PTHR11695">
    <property type="entry name" value="ALCOHOL DEHYDROGENASE RELATED"/>
    <property type="match status" value="1"/>
</dbReference>
<dbReference type="Pfam" id="PF08240">
    <property type="entry name" value="ADH_N"/>
    <property type="match status" value="1"/>
</dbReference>
<dbReference type="InterPro" id="IPR020843">
    <property type="entry name" value="ER"/>
</dbReference>
<dbReference type="SUPFAM" id="SSF51735">
    <property type="entry name" value="NAD(P)-binding Rossmann-fold domains"/>
    <property type="match status" value="1"/>
</dbReference>
<dbReference type="Gene3D" id="3.40.50.720">
    <property type="entry name" value="NAD(P)-binding Rossmann-like Domain"/>
    <property type="match status" value="1"/>
</dbReference>
<dbReference type="GO" id="GO:0016491">
    <property type="term" value="F:oxidoreductase activity"/>
    <property type="evidence" value="ECO:0007669"/>
    <property type="project" value="InterPro"/>
</dbReference>
<dbReference type="InterPro" id="IPR050700">
    <property type="entry name" value="YIM1/Zinc_Alcohol_DH_Fams"/>
</dbReference>
<dbReference type="CDD" id="cd05289">
    <property type="entry name" value="MDR_like_2"/>
    <property type="match status" value="1"/>
</dbReference>
<gene>
    <name evidence="2" type="ORF">HEB94_003823</name>
</gene>
<proteinExistence type="predicted"/>
<dbReference type="Gene3D" id="3.90.180.10">
    <property type="entry name" value="Medium-chain alcohol dehydrogenases, catalytic domain"/>
    <property type="match status" value="1"/>
</dbReference>
<accession>A0A927RCC3</accession>
<evidence type="ECO:0000313" key="3">
    <source>
        <dbReference type="Proteomes" id="UP000638648"/>
    </source>
</evidence>
<feature type="domain" description="Enoyl reductase (ER)" evidence="1">
    <location>
        <begin position="1"/>
        <end position="271"/>
    </location>
</feature>